<dbReference type="Gene3D" id="3.40.50.12440">
    <property type="match status" value="1"/>
</dbReference>
<dbReference type="PANTHER" id="PTHR43105:SF2">
    <property type="entry name" value="RESPIRATORY NITRATE REDUCTASE 2 ALPHA CHAIN"/>
    <property type="match status" value="1"/>
</dbReference>
<dbReference type="GO" id="GO:0016020">
    <property type="term" value="C:membrane"/>
    <property type="evidence" value="ECO:0007669"/>
    <property type="project" value="TreeGrafter"/>
</dbReference>
<protein>
    <submittedName>
        <fullName evidence="4">Molybdopterin oxidoreductase family protein</fullName>
    </submittedName>
</protein>
<dbReference type="InterPro" id="IPR006656">
    <property type="entry name" value="Mopterin_OxRdtase"/>
</dbReference>
<dbReference type="AlphaFoldDB" id="A0A1V3WF96"/>
<comment type="caution">
    <text evidence="4">The sequence shown here is derived from an EMBL/GenBank/DDBJ whole genome shotgun (WGS) entry which is preliminary data.</text>
</comment>
<evidence type="ECO:0000256" key="1">
    <source>
        <dbReference type="ARBA" id="ARBA00022723"/>
    </source>
</evidence>
<evidence type="ECO:0000313" key="5">
    <source>
        <dbReference type="Proteomes" id="UP000189229"/>
    </source>
</evidence>
<dbReference type="InterPro" id="IPR006655">
    <property type="entry name" value="Mopterin_OxRdtase_prok_CS"/>
</dbReference>
<dbReference type="GO" id="GO:0016491">
    <property type="term" value="F:oxidoreductase activity"/>
    <property type="evidence" value="ECO:0007669"/>
    <property type="project" value="InterPro"/>
</dbReference>
<name>A0A1V3WF96_MYCKA</name>
<dbReference type="PROSITE" id="PS00490">
    <property type="entry name" value="MOLYBDOPTERIN_PROK_2"/>
    <property type="match status" value="1"/>
</dbReference>
<keyword evidence="1" id="KW-0479">Metal-binding</keyword>
<accession>A0A1V3WF96</accession>
<feature type="compositionally biased region" description="Pro residues" evidence="2">
    <location>
        <begin position="801"/>
        <end position="817"/>
    </location>
</feature>
<dbReference type="Pfam" id="PF00384">
    <property type="entry name" value="Molybdopterin"/>
    <property type="match status" value="1"/>
</dbReference>
<evidence type="ECO:0000256" key="2">
    <source>
        <dbReference type="SAM" id="MobiDB-lite"/>
    </source>
</evidence>
<gene>
    <name evidence="4" type="ORF">BZL30_8606</name>
</gene>
<evidence type="ECO:0000259" key="3">
    <source>
        <dbReference type="Pfam" id="PF00384"/>
    </source>
</evidence>
<dbReference type="EMBL" id="MVBM01000010">
    <property type="protein sequence ID" value="OOK65585.1"/>
    <property type="molecule type" value="Genomic_DNA"/>
</dbReference>
<reference evidence="4 5" key="1">
    <citation type="submission" date="2017-02" db="EMBL/GenBank/DDBJ databases">
        <title>Complete genome sequences of Mycobacterium kansasii strains isolated from rhesus macaques.</title>
        <authorList>
            <person name="Panda A."/>
            <person name="Nagaraj S."/>
            <person name="Zhao X."/>
            <person name="Tettelin H."/>
            <person name="Detolla L.J."/>
        </authorList>
    </citation>
    <scope>NUCLEOTIDE SEQUENCE [LARGE SCALE GENOMIC DNA]</scope>
    <source>
        <strain evidence="4 5">11-3813</strain>
    </source>
</reference>
<evidence type="ECO:0000313" key="4">
    <source>
        <dbReference type="EMBL" id="OOK65585.1"/>
    </source>
</evidence>
<feature type="domain" description="Molybdopterin oxidoreductase" evidence="3">
    <location>
        <begin position="8"/>
        <end position="694"/>
    </location>
</feature>
<dbReference type="SUPFAM" id="SSF53706">
    <property type="entry name" value="Formate dehydrogenase/DMSO reductase, domains 1-3"/>
    <property type="match status" value="1"/>
</dbReference>
<dbReference type="PANTHER" id="PTHR43105">
    <property type="entry name" value="RESPIRATORY NITRATE REDUCTASE"/>
    <property type="match status" value="1"/>
</dbReference>
<feature type="region of interest" description="Disordered" evidence="2">
    <location>
        <begin position="797"/>
        <end position="817"/>
    </location>
</feature>
<proteinExistence type="predicted"/>
<dbReference type="GO" id="GO:0046872">
    <property type="term" value="F:metal ion binding"/>
    <property type="evidence" value="ECO:0007669"/>
    <property type="project" value="UniProtKB-KW"/>
</dbReference>
<sequence length="817" mass="89158">MYREAKARLTDPVLAWADVVSDPDRRRRYQRARGKGGLVRVTWAEATEMIAAAHVHTIKTYGPDRIAGFSPIPAMSMVSHAAGSRFVELIGGAMTSFYDWYADLPVAAPQVFGDQTDVPESGDWWDAAYLMMWGSNVPVTRTPDAHWMAEVRYRGTKVVTVSPDYADNTKFADEWLPCAAGTDGALAMAMGHVMLSECFVRQRVPFFVDYVRRFTDLPFLVKLESRGDDVVPGKVLTAADLGHDIENAAFKPVLLDGATDRAAVPHGSLGFRYGDDGVGKWNLDLGDIVPALTVAHRSAGETARIILPCFDTDDGRGETMIRGVPVRRIGENLTCTVFDLMLAQYGVARPGLPGDWPTGYDDATYPYTPAWQEPITGVPAGKVIRVAREFARSAEESGGRSMIIMGAGICQWFHGDATYRAVLALLLLTGSMGRNGGGWAHYVGQEKCRPVTGWATMAMATDWSRPPRQMAGTSYWYVHTDQWRYDGYRADALASPVGRGRFARKHTMDVLAAAVAMGWTPFYPQFNRSSLDVADEARAAGRDIADYVAEQLATGALKPALADPDDPANWPRVLNVWRANLLGSSSKGNEYFLAHLLGTTSNLQAAPAPEALRPNDIVWRDDIGEGKLDLLMSIDFRMTSTTLLSDVVLPAATWYEKADLSSTDMHPFVHAFSPAIDPPWETRSDYQAFGAIATVFSALAAKHLGTRTDVVLGALQHDTPGAMAYPSGTEYDWRTTGELPKAGKTMGTIAVVERDYAAIADKWAALGPLTERLGLTTKGITVWPDREVDELAAKFGVLNSGPPPAGRRSPPPSTWLT</sequence>
<dbReference type="InterPro" id="IPR050123">
    <property type="entry name" value="Prok_molybdopt-oxidoreductase"/>
</dbReference>
<organism evidence="4 5">
    <name type="scientific">Mycobacterium kansasii</name>
    <dbReference type="NCBI Taxonomy" id="1768"/>
    <lineage>
        <taxon>Bacteria</taxon>
        <taxon>Bacillati</taxon>
        <taxon>Actinomycetota</taxon>
        <taxon>Actinomycetes</taxon>
        <taxon>Mycobacteriales</taxon>
        <taxon>Mycobacteriaceae</taxon>
        <taxon>Mycobacterium</taxon>
    </lineage>
</organism>
<dbReference type="Proteomes" id="UP000189229">
    <property type="component" value="Unassembled WGS sequence"/>
</dbReference>